<keyword evidence="2 8" id="KW-0808">Transferase</keyword>
<comment type="similarity">
    <text evidence="8">Belongs to the MobA family.</text>
</comment>
<keyword evidence="10" id="KW-0548">Nucleotidyltransferase</keyword>
<evidence type="ECO:0000256" key="5">
    <source>
        <dbReference type="ARBA" id="ARBA00022842"/>
    </source>
</evidence>
<evidence type="ECO:0000256" key="8">
    <source>
        <dbReference type="HAMAP-Rule" id="MF_00316"/>
    </source>
</evidence>
<keyword evidence="4 8" id="KW-0547">Nucleotide-binding</keyword>
<dbReference type="SUPFAM" id="SSF53448">
    <property type="entry name" value="Nucleotide-diphospho-sugar transferases"/>
    <property type="match status" value="1"/>
</dbReference>
<reference evidence="11" key="1">
    <citation type="submission" date="2016-11" db="EMBL/GenBank/DDBJ databases">
        <authorList>
            <person name="Varghese N."/>
            <person name="Submissions S."/>
        </authorList>
    </citation>
    <scope>NUCLEOTIDE SEQUENCE [LARGE SCALE GENOMIC DNA]</scope>
    <source>
        <strain evidence="11">DSM 15285</strain>
    </source>
</reference>
<feature type="binding site" evidence="8">
    <location>
        <begin position="10"/>
        <end position="12"/>
    </location>
    <ligand>
        <name>GTP</name>
        <dbReference type="ChEBI" id="CHEBI:37565"/>
    </ligand>
</feature>
<dbReference type="GO" id="GO:0005737">
    <property type="term" value="C:cytoplasm"/>
    <property type="evidence" value="ECO:0007669"/>
    <property type="project" value="UniProtKB-SubCell"/>
</dbReference>
<dbReference type="GO" id="GO:0006777">
    <property type="term" value="P:Mo-molybdopterin cofactor biosynthetic process"/>
    <property type="evidence" value="ECO:0007669"/>
    <property type="project" value="UniProtKB-KW"/>
</dbReference>
<dbReference type="EC" id="2.7.7.77" evidence="8"/>
<evidence type="ECO:0000256" key="6">
    <source>
        <dbReference type="ARBA" id="ARBA00023134"/>
    </source>
</evidence>
<comment type="function">
    <text evidence="8">Transfers a GMP moiety from GTP to Mo-molybdopterin (Mo-MPT) cofactor (Moco or molybdenum cofactor) to form Mo-molybdopterin guanine dinucleotide (Mo-MGD) cofactor.</text>
</comment>
<feature type="domain" description="MobA-like NTP transferase" evidence="9">
    <location>
        <begin position="7"/>
        <end position="159"/>
    </location>
</feature>
<comment type="cofactor">
    <cofactor evidence="8">
        <name>Mg(2+)</name>
        <dbReference type="ChEBI" id="CHEBI:18420"/>
    </cofactor>
</comment>
<dbReference type="HAMAP" id="MF_00316">
    <property type="entry name" value="MobA"/>
    <property type="match status" value="1"/>
</dbReference>
<dbReference type="EMBL" id="FQXH01000009">
    <property type="protein sequence ID" value="SHH16892.1"/>
    <property type="molecule type" value="Genomic_DNA"/>
</dbReference>
<dbReference type="RefSeq" id="WP_072724388.1">
    <property type="nucleotide sequence ID" value="NZ_FQXH01000009.1"/>
</dbReference>
<dbReference type="GO" id="GO:0061603">
    <property type="term" value="F:molybdenum cofactor guanylyltransferase activity"/>
    <property type="evidence" value="ECO:0007669"/>
    <property type="project" value="UniProtKB-EC"/>
</dbReference>
<evidence type="ECO:0000313" key="10">
    <source>
        <dbReference type="EMBL" id="SHH16892.1"/>
    </source>
</evidence>
<sequence length="203" mass="23699">MKEFGSAVILAGGKSSRMKFDKQFLEIGKIRLIDNIINQLKWEFEEIIIVTNKPEYYLEFSQKVVSDEIKQKGPLSGIHIGLKESSSKYVYFVACDMPIININYVKYMKYKIKDKNVSACVTKSSDWVEPFNAFYSRDIINDVENHLLEGKRSVFSLLKKLNTFYIEERCARKFSPNWDMFFNLNTKEDLINYLKLIGNELNG</sequence>
<accession>A0A1M5QS22</accession>
<comment type="catalytic activity">
    <reaction evidence="8">
        <text>Mo-molybdopterin + GTP + H(+) = Mo-molybdopterin guanine dinucleotide + diphosphate</text>
        <dbReference type="Rhea" id="RHEA:34243"/>
        <dbReference type="ChEBI" id="CHEBI:15378"/>
        <dbReference type="ChEBI" id="CHEBI:33019"/>
        <dbReference type="ChEBI" id="CHEBI:37565"/>
        <dbReference type="ChEBI" id="CHEBI:71302"/>
        <dbReference type="ChEBI" id="CHEBI:71310"/>
        <dbReference type="EC" id="2.7.7.77"/>
    </reaction>
</comment>
<evidence type="ECO:0000256" key="2">
    <source>
        <dbReference type="ARBA" id="ARBA00022679"/>
    </source>
</evidence>
<dbReference type="PANTHER" id="PTHR19136:SF81">
    <property type="entry name" value="MOLYBDENUM COFACTOR GUANYLYLTRANSFERASE"/>
    <property type="match status" value="1"/>
</dbReference>
<dbReference type="AlphaFoldDB" id="A0A1M5QS22"/>
<organism evidence="10 11">
    <name type="scientific">Tepidibacter thalassicus DSM 15285</name>
    <dbReference type="NCBI Taxonomy" id="1123350"/>
    <lineage>
        <taxon>Bacteria</taxon>
        <taxon>Bacillati</taxon>
        <taxon>Bacillota</taxon>
        <taxon>Clostridia</taxon>
        <taxon>Peptostreptococcales</taxon>
        <taxon>Peptostreptococcaceae</taxon>
        <taxon>Tepidibacter</taxon>
    </lineage>
</organism>
<comment type="subcellular location">
    <subcellularLocation>
        <location evidence="8">Cytoplasm</location>
    </subcellularLocation>
</comment>
<keyword evidence="7 8" id="KW-0501">Molybdenum cofactor biosynthesis</keyword>
<feature type="binding site" evidence="8">
    <location>
        <position position="96"/>
    </location>
    <ligand>
        <name>GTP</name>
        <dbReference type="ChEBI" id="CHEBI:37565"/>
    </ligand>
</feature>
<dbReference type="PANTHER" id="PTHR19136">
    <property type="entry name" value="MOLYBDENUM COFACTOR GUANYLYLTRANSFERASE"/>
    <property type="match status" value="1"/>
</dbReference>
<dbReference type="Gene3D" id="3.90.550.10">
    <property type="entry name" value="Spore Coat Polysaccharide Biosynthesis Protein SpsA, Chain A"/>
    <property type="match status" value="1"/>
</dbReference>
<feature type="binding site" evidence="8">
    <location>
        <position position="22"/>
    </location>
    <ligand>
        <name>GTP</name>
        <dbReference type="ChEBI" id="CHEBI:37565"/>
    </ligand>
</feature>
<dbReference type="InterPro" id="IPR029044">
    <property type="entry name" value="Nucleotide-diphossugar_trans"/>
</dbReference>
<keyword evidence="5 8" id="KW-0460">Magnesium</keyword>
<proteinExistence type="inferred from homology"/>
<protein>
    <recommendedName>
        <fullName evidence="8">Probable molybdenum cofactor guanylyltransferase</fullName>
        <shortName evidence="8">MoCo guanylyltransferase</shortName>
        <ecNumber evidence="8">2.7.7.77</ecNumber>
    </recommendedName>
    <alternativeName>
        <fullName evidence="8">GTP:molybdopterin guanylyltransferase</fullName>
    </alternativeName>
    <alternativeName>
        <fullName evidence="8">Mo-MPT guanylyltransferase</fullName>
    </alternativeName>
    <alternativeName>
        <fullName evidence="8">Molybdopterin guanylyltransferase</fullName>
    </alternativeName>
    <alternativeName>
        <fullName evidence="8">Molybdopterin-guanine dinucleotide synthase</fullName>
        <shortName evidence="8">MGD synthase</shortName>
    </alternativeName>
</protein>
<dbReference type="CDD" id="cd02503">
    <property type="entry name" value="MobA"/>
    <property type="match status" value="1"/>
</dbReference>
<evidence type="ECO:0000259" key="9">
    <source>
        <dbReference type="Pfam" id="PF12804"/>
    </source>
</evidence>
<dbReference type="GO" id="GO:0046872">
    <property type="term" value="F:metal ion binding"/>
    <property type="evidence" value="ECO:0007669"/>
    <property type="project" value="UniProtKB-KW"/>
</dbReference>
<dbReference type="OrthoDB" id="9788394at2"/>
<dbReference type="STRING" id="1123350.SAMN02744040_01072"/>
<dbReference type="Proteomes" id="UP000242520">
    <property type="component" value="Unassembled WGS sequence"/>
</dbReference>
<dbReference type="InterPro" id="IPR025877">
    <property type="entry name" value="MobA-like_NTP_Trfase"/>
</dbReference>
<keyword evidence="1 8" id="KW-0963">Cytoplasm</keyword>
<dbReference type="Pfam" id="PF12804">
    <property type="entry name" value="NTP_transf_3"/>
    <property type="match status" value="1"/>
</dbReference>
<comment type="domain">
    <text evidence="8">The N-terminal domain determines nucleotide recognition and specific binding, while the C-terminal domain determines the specific binding to the target protein.</text>
</comment>
<evidence type="ECO:0000256" key="4">
    <source>
        <dbReference type="ARBA" id="ARBA00022741"/>
    </source>
</evidence>
<gene>
    <name evidence="8" type="primary">mobA</name>
    <name evidence="10" type="ORF">SAMN02744040_01072</name>
</gene>
<keyword evidence="11" id="KW-1185">Reference proteome</keyword>
<evidence type="ECO:0000256" key="7">
    <source>
        <dbReference type="ARBA" id="ARBA00023150"/>
    </source>
</evidence>
<evidence type="ECO:0000313" key="11">
    <source>
        <dbReference type="Proteomes" id="UP000242520"/>
    </source>
</evidence>
<keyword evidence="3 8" id="KW-0479">Metal-binding</keyword>
<evidence type="ECO:0000256" key="3">
    <source>
        <dbReference type="ARBA" id="ARBA00022723"/>
    </source>
</evidence>
<comment type="caution">
    <text evidence="8">Lacks conserved residue(s) required for the propagation of feature annotation.</text>
</comment>
<evidence type="ECO:0000256" key="1">
    <source>
        <dbReference type="ARBA" id="ARBA00022490"/>
    </source>
</evidence>
<dbReference type="InterPro" id="IPR013482">
    <property type="entry name" value="Molybde_CF_guanTrfase"/>
</dbReference>
<feature type="binding site" evidence="8">
    <location>
        <position position="96"/>
    </location>
    <ligand>
        <name>Mg(2+)</name>
        <dbReference type="ChEBI" id="CHEBI:18420"/>
    </ligand>
</feature>
<name>A0A1M5QS22_9FIRM</name>
<feature type="binding site" evidence="8">
    <location>
        <position position="67"/>
    </location>
    <ligand>
        <name>GTP</name>
        <dbReference type="ChEBI" id="CHEBI:37565"/>
    </ligand>
</feature>
<dbReference type="GO" id="GO:0005525">
    <property type="term" value="F:GTP binding"/>
    <property type="evidence" value="ECO:0007669"/>
    <property type="project" value="UniProtKB-UniRule"/>
</dbReference>
<keyword evidence="6 8" id="KW-0342">GTP-binding</keyword>